<dbReference type="AlphaFoldDB" id="A0AAV6GJF9"/>
<evidence type="ECO:0000256" key="2">
    <source>
        <dbReference type="ARBA" id="ARBA00022771"/>
    </source>
</evidence>
<sequence>MTTSKSKSHMKCCVVGCTEQHKSLHFLPAKDDRRTEWLHFIFDGHVPATVGKNLVVCANHFKADCFENLGQYTAGLANKLRLTEGSVPTVRGRSQDERHACTSQFPAAREIGCQTDHPEILKHTVGTQLSLRTLQPHFRSECTKYPGYLFSKDCGVGTSTVPLTAPPPFLTSTPIKRPRLEEVGELDLEGSTSMVASQGLDATYDPADSEISDMPSTPIHEVSKYIVYETCIMELFKVCPVCKHPCTIQTRRLGTFISVVQQCPHCEYCRTWDSQPLLNNTPAGNVQLSVVVYVSGASFFKIQRVFRAMHLQVFLYDTFRWHARTYIEPAIVTKWKASQDDLLLRLSTENAIIGDDIRADSAGHSAKFGSYTVMDLKTNTVIDVQLVQSNEVGGSYHMEKEGLKRSLALLNERKVTLDCIVTDRHPQIQKFLREAGINQYYDVWHMEKGISKQLEKISKIKDCQKLKKWMQAIRNHIY</sequence>
<dbReference type="GO" id="GO:0008270">
    <property type="term" value="F:zinc ion binding"/>
    <property type="evidence" value="ECO:0007669"/>
    <property type="project" value="UniProtKB-KW"/>
</dbReference>
<dbReference type="PANTHER" id="PTHR31751">
    <property type="entry name" value="SI:CH211-108C17.2-RELATED-RELATED"/>
    <property type="match status" value="1"/>
</dbReference>
<dbReference type="Pfam" id="PF05485">
    <property type="entry name" value="THAP"/>
    <property type="match status" value="1"/>
</dbReference>
<protein>
    <recommendedName>
        <fullName evidence="6">THAP-type domain-containing protein</fullName>
    </recommendedName>
</protein>
<keyword evidence="2 5" id="KW-0863">Zinc-finger</keyword>
<accession>A0AAV6GJF9</accession>
<dbReference type="EMBL" id="JADWDJ010000012">
    <property type="protein sequence ID" value="KAG5272921.1"/>
    <property type="molecule type" value="Genomic_DNA"/>
</dbReference>
<evidence type="ECO:0000313" key="7">
    <source>
        <dbReference type="EMBL" id="KAG5272921.1"/>
    </source>
</evidence>
<dbReference type="SUPFAM" id="SSF57716">
    <property type="entry name" value="Glucocorticoid receptor-like (DNA-binding domain)"/>
    <property type="match status" value="1"/>
</dbReference>
<comment type="caution">
    <text evidence="7">The sequence shown here is derived from an EMBL/GenBank/DDBJ whole genome shotgun (WGS) entry which is preliminary data.</text>
</comment>
<evidence type="ECO:0000259" key="6">
    <source>
        <dbReference type="PROSITE" id="PS50950"/>
    </source>
</evidence>
<dbReference type="PROSITE" id="PS50950">
    <property type="entry name" value="ZF_THAP"/>
    <property type="match status" value="1"/>
</dbReference>
<dbReference type="Proteomes" id="UP000823561">
    <property type="component" value="Chromosome 12"/>
</dbReference>
<name>A0AAV6GJF9_9TELE</name>
<dbReference type="InterPro" id="IPR038441">
    <property type="entry name" value="THAP_Znf_sf"/>
</dbReference>
<keyword evidence="3" id="KW-0862">Zinc</keyword>
<keyword evidence="1" id="KW-0479">Metal-binding</keyword>
<dbReference type="GO" id="GO:0003677">
    <property type="term" value="F:DNA binding"/>
    <property type="evidence" value="ECO:0007669"/>
    <property type="project" value="UniProtKB-UniRule"/>
</dbReference>
<keyword evidence="4 5" id="KW-0238">DNA-binding</keyword>
<organism evidence="7 8">
    <name type="scientific">Alosa alosa</name>
    <name type="common">allis shad</name>
    <dbReference type="NCBI Taxonomy" id="278164"/>
    <lineage>
        <taxon>Eukaryota</taxon>
        <taxon>Metazoa</taxon>
        <taxon>Chordata</taxon>
        <taxon>Craniata</taxon>
        <taxon>Vertebrata</taxon>
        <taxon>Euteleostomi</taxon>
        <taxon>Actinopterygii</taxon>
        <taxon>Neopterygii</taxon>
        <taxon>Teleostei</taxon>
        <taxon>Clupei</taxon>
        <taxon>Clupeiformes</taxon>
        <taxon>Clupeoidei</taxon>
        <taxon>Clupeidae</taxon>
        <taxon>Alosa</taxon>
    </lineage>
</organism>
<evidence type="ECO:0000256" key="1">
    <source>
        <dbReference type="ARBA" id="ARBA00022723"/>
    </source>
</evidence>
<feature type="domain" description="THAP-type" evidence="6">
    <location>
        <begin position="10"/>
        <end position="91"/>
    </location>
</feature>
<dbReference type="SMART" id="SM00692">
    <property type="entry name" value="DM3"/>
    <property type="match status" value="1"/>
</dbReference>
<keyword evidence="8" id="KW-1185">Reference proteome</keyword>
<evidence type="ECO:0000256" key="3">
    <source>
        <dbReference type="ARBA" id="ARBA00022833"/>
    </source>
</evidence>
<evidence type="ECO:0000313" key="8">
    <source>
        <dbReference type="Proteomes" id="UP000823561"/>
    </source>
</evidence>
<evidence type="ECO:0000256" key="4">
    <source>
        <dbReference type="ARBA" id="ARBA00023125"/>
    </source>
</evidence>
<dbReference type="PANTHER" id="PTHR31751:SF44">
    <property type="entry name" value="SI:CH211-211K8.4-RELATED"/>
    <property type="match status" value="1"/>
</dbReference>
<dbReference type="InterPro" id="IPR006612">
    <property type="entry name" value="THAP_Znf"/>
</dbReference>
<evidence type="ECO:0000256" key="5">
    <source>
        <dbReference type="PROSITE-ProRule" id="PRU00309"/>
    </source>
</evidence>
<reference evidence="7" key="1">
    <citation type="submission" date="2020-10" db="EMBL/GenBank/DDBJ databases">
        <title>Chromosome-scale genome assembly of the Allis shad, Alosa alosa.</title>
        <authorList>
            <person name="Margot Z."/>
            <person name="Christophe K."/>
            <person name="Cabau C."/>
            <person name="Louis A."/>
            <person name="Berthelot C."/>
            <person name="Parey E."/>
            <person name="Roest Crollius H."/>
            <person name="Montfort J."/>
            <person name="Robinson-Rechavi M."/>
            <person name="Bucao C."/>
            <person name="Bouchez O."/>
            <person name="Gislard M."/>
            <person name="Lluch J."/>
            <person name="Milhes M."/>
            <person name="Lampietro C."/>
            <person name="Lopez Roques C."/>
            <person name="Donnadieu C."/>
            <person name="Braasch I."/>
            <person name="Desvignes T."/>
            <person name="Postlethwait J."/>
            <person name="Bobe J."/>
            <person name="Guiguen Y."/>
        </authorList>
    </citation>
    <scope>NUCLEOTIDE SEQUENCE</scope>
    <source>
        <strain evidence="7">M-15738</strain>
        <tissue evidence="7">Blood</tissue>
    </source>
</reference>
<gene>
    <name evidence="7" type="ORF">AALO_G00170750</name>
</gene>
<dbReference type="Gene3D" id="6.20.210.20">
    <property type="entry name" value="THAP domain"/>
    <property type="match status" value="1"/>
</dbReference>
<proteinExistence type="predicted"/>
<dbReference type="SMART" id="SM00980">
    <property type="entry name" value="THAP"/>
    <property type="match status" value="1"/>
</dbReference>